<dbReference type="AlphaFoldDB" id="A0A0D6ZBK0"/>
<proteinExistence type="predicted"/>
<keyword evidence="2" id="KW-1185">Reference proteome</keyword>
<sequence>MNRGYAGFYKGFYLRSSYEYAYAIYLDYHKVNWTYEAKTFDIGYKIYKPDFFIFDQNGSLSKIVEIKSRNKEAKEGARMALEKIKTLHGIDNELISYEELLNFYEYLPFTLNSVITKWIKSKDTTINKSLSGSLNGHFNIKHSPATKRKIGEHTRQLWNSNSGAKQRMLDGLKKSGLSQKGKIKTPREKRRCLICNSEFITLVSSPKKFCNRVCAGKSAIQNATKVYVNKRKVLHGEIKQFIIEWSVANSSLVLSTPLNKVSTTISSMLDQIENSFGVKDLRVISKAVFGEDRGRKDLLLFMKSVCNEKIC</sequence>
<evidence type="ECO:0000313" key="1">
    <source>
        <dbReference type="EMBL" id="KIY21948.1"/>
    </source>
</evidence>
<dbReference type="Gene3D" id="3.40.91.30">
    <property type="match status" value="1"/>
</dbReference>
<accession>A0A0D6ZBK0</accession>
<dbReference type="RefSeq" id="WP_044393713.1">
    <property type="nucleotide sequence ID" value="NZ_JXIQ01000086.1"/>
</dbReference>
<reference evidence="1 2" key="1">
    <citation type="submission" date="2015-01" db="EMBL/GenBank/DDBJ databases">
        <title>Draft genome sequences of the supercritical CO2 tolerant bacteria Bacillus subterraneus MITOT1 and Bacillus cereus MIT0214.</title>
        <authorList>
            <person name="Peet K.C."/>
            <person name="Thompson J.R."/>
        </authorList>
    </citation>
    <scope>NUCLEOTIDE SEQUENCE [LARGE SCALE GENOMIC DNA]</scope>
    <source>
        <strain evidence="1 2">MITOT1</strain>
    </source>
</reference>
<evidence type="ECO:0000313" key="2">
    <source>
        <dbReference type="Proteomes" id="UP000032512"/>
    </source>
</evidence>
<protein>
    <submittedName>
        <fullName evidence="1">Restriction endonuclease</fullName>
    </submittedName>
</protein>
<dbReference type="Proteomes" id="UP000032512">
    <property type="component" value="Unassembled WGS sequence"/>
</dbReference>
<dbReference type="OrthoDB" id="2455266at2"/>
<name>A0A0D6ZBK0_9BACI</name>
<gene>
    <name evidence="1" type="ORF">UB32_10850</name>
</gene>
<keyword evidence="1" id="KW-0378">Hydrolase</keyword>
<dbReference type="EMBL" id="JXIQ01000086">
    <property type="protein sequence ID" value="KIY21948.1"/>
    <property type="molecule type" value="Genomic_DNA"/>
</dbReference>
<keyword evidence="1" id="KW-0255">Endonuclease</keyword>
<comment type="caution">
    <text evidence="1">The sequence shown here is derived from an EMBL/GenBank/DDBJ whole genome shotgun (WGS) entry which is preliminary data.</text>
</comment>
<dbReference type="GO" id="GO:0004519">
    <property type="term" value="F:endonuclease activity"/>
    <property type="evidence" value="ECO:0007669"/>
    <property type="project" value="UniProtKB-KW"/>
</dbReference>
<keyword evidence="1" id="KW-0540">Nuclease</keyword>
<organism evidence="1 2">
    <name type="scientific">Mesobacillus subterraneus</name>
    <dbReference type="NCBI Taxonomy" id="285983"/>
    <lineage>
        <taxon>Bacteria</taxon>
        <taxon>Bacillati</taxon>
        <taxon>Bacillota</taxon>
        <taxon>Bacilli</taxon>
        <taxon>Bacillales</taxon>
        <taxon>Bacillaceae</taxon>
        <taxon>Mesobacillus</taxon>
    </lineage>
</organism>
<dbReference type="PATRIC" id="fig|285983.3.peg.816"/>